<dbReference type="STRING" id="104663.SAMN04488121_10353"/>
<reference evidence="3" key="1">
    <citation type="submission" date="2016-10" db="EMBL/GenBank/DDBJ databases">
        <authorList>
            <person name="Varghese N."/>
            <person name="Submissions S."/>
        </authorList>
    </citation>
    <scope>NUCLEOTIDE SEQUENCE [LARGE SCALE GENOMIC DNA]</scope>
    <source>
        <strain evidence="3">DSM 527</strain>
    </source>
</reference>
<evidence type="ECO:0000313" key="3">
    <source>
        <dbReference type="Proteomes" id="UP000199045"/>
    </source>
</evidence>
<evidence type="ECO:0000313" key="2">
    <source>
        <dbReference type="EMBL" id="SDF97683.1"/>
    </source>
</evidence>
<name>A0A1G7QGL5_CHIFI</name>
<dbReference type="SUPFAM" id="SSF49464">
    <property type="entry name" value="Carboxypeptidase regulatory domain-like"/>
    <property type="match status" value="1"/>
</dbReference>
<feature type="signal peptide" evidence="1">
    <location>
        <begin position="1"/>
        <end position="24"/>
    </location>
</feature>
<dbReference type="InterPro" id="IPR008969">
    <property type="entry name" value="CarboxyPept-like_regulatory"/>
</dbReference>
<evidence type="ECO:0000256" key="1">
    <source>
        <dbReference type="SAM" id="SignalP"/>
    </source>
</evidence>
<protein>
    <submittedName>
        <fullName evidence="2">CarboxypepD_reg-like domain-containing protein</fullName>
    </submittedName>
</protein>
<dbReference type="Gene3D" id="2.60.40.1120">
    <property type="entry name" value="Carboxypeptidase-like, regulatory domain"/>
    <property type="match status" value="1"/>
</dbReference>
<sequence length="239" mass="27429">MKRIITGLLVLCCCSLLGIVKAQAQVTLTGTIMDKENKLVLPYASILNKSTGRRTYSDKGGFYKITANPKDVVVFSFLGYRSDSVVVTQSSGTETRNISLTVETRQLRSVEIGTQYTPYQIDSLSRRQQFGYILDKRDMPLAGGSTPVGAGIVFSPFTRYSRSEKQKREFKKIFAKAEEERYIDSRYTPQFVSKVTSLKGDSLMLFMRENYPDYNTMRVMQQEDLIYWITDKYRAWKKK</sequence>
<proteinExistence type="predicted"/>
<dbReference type="EMBL" id="FNBN01000003">
    <property type="protein sequence ID" value="SDF97683.1"/>
    <property type="molecule type" value="Genomic_DNA"/>
</dbReference>
<dbReference type="Proteomes" id="UP000199045">
    <property type="component" value="Unassembled WGS sequence"/>
</dbReference>
<feature type="chain" id="PRO_5011614781" evidence="1">
    <location>
        <begin position="25"/>
        <end position="239"/>
    </location>
</feature>
<gene>
    <name evidence="2" type="ORF">SAMN04488121_10353</name>
</gene>
<dbReference type="AlphaFoldDB" id="A0A1G7QGL5"/>
<keyword evidence="1" id="KW-0732">Signal</keyword>
<organism evidence="2 3">
    <name type="scientific">Chitinophaga filiformis</name>
    <name type="common">Myxococcus filiformis</name>
    <name type="synonym">Flexibacter filiformis</name>
    <dbReference type="NCBI Taxonomy" id="104663"/>
    <lineage>
        <taxon>Bacteria</taxon>
        <taxon>Pseudomonadati</taxon>
        <taxon>Bacteroidota</taxon>
        <taxon>Chitinophagia</taxon>
        <taxon>Chitinophagales</taxon>
        <taxon>Chitinophagaceae</taxon>
        <taxon>Chitinophaga</taxon>
    </lineage>
</organism>
<dbReference type="OrthoDB" id="1118857at2"/>
<accession>A0A1G7QGL5</accession>
<dbReference type="RefSeq" id="WP_089832295.1">
    <property type="nucleotide sequence ID" value="NZ_FNBN01000003.1"/>
</dbReference>
<dbReference type="Pfam" id="PF13715">
    <property type="entry name" value="CarbopepD_reg_2"/>
    <property type="match status" value="1"/>
</dbReference>